<dbReference type="InterPro" id="IPR011250">
    <property type="entry name" value="OMP/PagP_B-barrel"/>
</dbReference>
<dbReference type="Proteomes" id="UP001165575">
    <property type="component" value="Unassembled WGS sequence"/>
</dbReference>
<sequence length="288" mass="30834">MSRTFTRMAAAALVTFGTTSFGVAKAAAPSARAPVTTTTTMQAAPDASIHLQPPANEHCGLFKTCASTKIGFGKGDFVVRLSALGVITNNTGSRVRLAEGSPAATLAGGNVFRHNTSVTNQAMPELTLEYFLTDHLSLDLIASSTRHEAAAHVGKLGKLDAGSFWILPPTLTAAYHFRPHKRFNPYAGLGITVAIFHNMHAAKNLNGIGNGAVFDAMHMKTNVGPSFNLGFDYQLVGNWFFNFDIKQILLLNQSVHLSKRGNPITGGRVRVHDDVNPTVVGAGIEYRF</sequence>
<accession>A0ABT3WJ38</accession>
<gene>
    <name evidence="3" type="ORF">NQF89_01410</name>
</gene>
<dbReference type="Pfam" id="PF03922">
    <property type="entry name" value="OmpW"/>
    <property type="match status" value="1"/>
</dbReference>
<proteinExistence type="inferred from homology"/>
<comment type="caution">
    <text evidence="3">The sequence shown here is derived from an EMBL/GenBank/DDBJ whole genome shotgun (WGS) entry which is preliminary data.</text>
</comment>
<name>A0ABT3WJ38_9PROT</name>
<comment type="similarity">
    <text evidence="1">Belongs to the OmpW/AlkL family.</text>
</comment>
<keyword evidence="2" id="KW-0732">Signal</keyword>
<protein>
    <submittedName>
        <fullName evidence="3">Outer membrane beta-barrel protein</fullName>
    </submittedName>
</protein>
<organism evidence="3 4">
    <name type="scientific">Bombella pollinis</name>
    <dbReference type="NCBI Taxonomy" id="2967337"/>
    <lineage>
        <taxon>Bacteria</taxon>
        <taxon>Pseudomonadati</taxon>
        <taxon>Pseudomonadota</taxon>
        <taxon>Alphaproteobacteria</taxon>
        <taxon>Acetobacterales</taxon>
        <taxon>Acetobacteraceae</taxon>
        <taxon>Bombella</taxon>
    </lineage>
</organism>
<evidence type="ECO:0000256" key="2">
    <source>
        <dbReference type="SAM" id="SignalP"/>
    </source>
</evidence>
<feature type="signal peptide" evidence="2">
    <location>
        <begin position="1"/>
        <end position="26"/>
    </location>
</feature>
<feature type="chain" id="PRO_5045367862" evidence="2">
    <location>
        <begin position="27"/>
        <end position="288"/>
    </location>
</feature>
<dbReference type="EMBL" id="JANIDX010000001">
    <property type="protein sequence ID" value="MCX5619086.1"/>
    <property type="molecule type" value="Genomic_DNA"/>
</dbReference>
<reference evidence="3 4" key="1">
    <citation type="submission" date="2022-07" db="EMBL/GenBank/DDBJ databases">
        <title>Bombella genomes.</title>
        <authorList>
            <person name="Harer L."/>
            <person name="Styblova S."/>
            <person name="Ehrmann M."/>
        </authorList>
    </citation>
    <scope>NUCLEOTIDE SEQUENCE [LARGE SCALE GENOMIC DNA]</scope>
    <source>
        <strain evidence="3 4">TMW 2.2556</strain>
    </source>
</reference>
<dbReference type="Gene3D" id="2.40.160.20">
    <property type="match status" value="1"/>
</dbReference>
<keyword evidence="4" id="KW-1185">Reference proteome</keyword>
<dbReference type="InterPro" id="IPR005618">
    <property type="entry name" value="OMPW"/>
</dbReference>
<evidence type="ECO:0000313" key="4">
    <source>
        <dbReference type="Proteomes" id="UP001165575"/>
    </source>
</evidence>
<evidence type="ECO:0000256" key="1">
    <source>
        <dbReference type="ARBA" id="ARBA00009330"/>
    </source>
</evidence>
<dbReference type="PANTHER" id="PTHR36920">
    <property type="match status" value="1"/>
</dbReference>
<dbReference type="SUPFAM" id="SSF56925">
    <property type="entry name" value="OMPA-like"/>
    <property type="match status" value="1"/>
</dbReference>
<evidence type="ECO:0000313" key="3">
    <source>
        <dbReference type="EMBL" id="MCX5619086.1"/>
    </source>
</evidence>
<dbReference type="PANTHER" id="PTHR36920:SF1">
    <property type="entry name" value="OUTER MEMBRANE PROTEIN W"/>
    <property type="match status" value="1"/>
</dbReference>